<evidence type="ECO:0000313" key="13">
    <source>
        <dbReference type="EMBL" id="AVN67917.1"/>
    </source>
</evidence>
<dbReference type="GO" id="GO:0045259">
    <property type="term" value="C:proton-transporting ATP synthase complex"/>
    <property type="evidence" value="ECO:0007669"/>
    <property type="project" value="UniProtKB-KW"/>
</dbReference>
<evidence type="ECO:0000256" key="9">
    <source>
        <dbReference type="ARBA" id="ARBA00023065"/>
    </source>
</evidence>
<proteinExistence type="inferred from homology"/>
<keyword evidence="10 12" id="KW-0496">Mitochondrion</keyword>
<dbReference type="AlphaFoldDB" id="A0A2P1H8Q1"/>
<dbReference type="Pfam" id="PF00895">
    <property type="entry name" value="ATP-synt_8"/>
    <property type="match status" value="1"/>
</dbReference>
<keyword evidence="4 12" id="KW-0813">Transport</keyword>
<dbReference type="InterPro" id="IPR001421">
    <property type="entry name" value="ATP8_metazoa"/>
</dbReference>
<evidence type="ECO:0000256" key="10">
    <source>
        <dbReference type="ARBA" id="ARBA00023128"/>
    </source>
</evidence>
<geneLocation type="mitochondrion" evidence="13"/>
<comment type="similarity">
    <text evidence="2 12">Belongs to the ATPase protein 8 family.</text>
</comment>
<keyword evidence="11" id="KW-0472">Membrane</keyword>
<comment type="subcellular location">
    <subcellularLocation>
        <location evidence="1 12">Mitochondrion membrane</location>
        <topology evidence="1 12">Single-pass membrane protein</topology>
    </subcellularLocation>
</comment>
<accession>A0A2P1H8Q1</accession>
<evidence type="ECO:0000256" key="3">
    <source>
        <dbReference type="ARBA" id="ARBA00011291"/>
    </source>
</evidence>
<evidence type="ECO:0000256" key="2">
    <source>
        <dbReference type="ARBA" id="ARBA00008892"/>
    </source>
</evidence>
<dbReference type="EMBL" id="MG882196">
    <property type="protein sequence ID" value="AVN67917.1"/>
    <property type="molecule type" value="Genomic_DNA"/>
</dbReference>
<evidence type="ECO:0000256" key="6">
    <source>
        <dbReference type="ARBA" id="ARBA00022692"/>
    </source>
</evidence>
<sequence>MPQMMPMSWLILFTMFIMTLLMFNSINYYSNILLYKSHGNKNMILKYMNWKW</sequence>
<dbReference type="GO" id="GO:0015078">
    <property type="term" value="F:proton transmembrane transporter activity"/>
    <property type="evidence" value="ECO:0007669"/>
    <property type="project" value="InterPro"/>
</dbReference>
<comment type="subunit">
    <text evidence="3">F-type ATPases have 2 components, CF(1) - the catalytic core - and CF(0) - the membrane proton channel.</text>
</comment>
<keyword evidence="8" id="KW-1133">Transmembrane helix</keyword>
<name>A0A2P1H8Q1_9NEOP</name>
<evidence type="ECO:0000256" key="1">
    <source>
        <dbReference type="ARBA" id="ARBA00004304"/>
    </source>
</evidence>
<dbReference type="GO" id="GO:0015986">
    <property type="term" value="P:proton motive force-driven ATP synthesis"/>
    <property type="evidence" value="ECO:0007669"/>
    <property type="project" value="InterPro"/>
</dbReference>
<evidence type="ECO:0000256" key="8">
    <source>
        <dbReference type="ARBA" id="ARBA00022989"/>
    </source>
</evidence>
<keyword evidence="5 12" id="KW-0138">CF(0)</keyword>
<dbReference type="GO" id="GO:0031966">
    <property type="term" value="C:mitochondrial membrane"/>
    <property type="evidence" value="ECO:0007669"/>
    <property type="project" value="UniProtKB-SubCell"/>
</dbReference>
<evidence type="ECO:0000256" key="5">
    <source>
        <dbReference type="ARBA" id="ARBA00022547"/>
    </source>
</evidence>
<keyword evidence="6 12" id="KW-0812">Transmembrane</keyword>
<keyword evidence="9 12" id="KW-0406">Ion transport</keyword>
<protein>
    <recommendedName>
        <fullName evidence="12">ATP synthase complex subunit 8</fullName>
    </recommendedName>
</protein>
<evidence type="ECO:0000256" key="4">
    <source>
        <dbReference type="ARBA" id="ARBA00022448"/>
    </source>
</evidence>
<reference evidence="13" key="1">
    <citation type="journal article" date="2018" name="Mol. Biol. Evol.">
        <title>Transoceanic dispersal and plate tectonics shaped global cockroach distributions: evidence from mitochondrial phylogenomics.</title>
        <authorList>
            <person name="Bourguignon T."/>
            <person name="Qian T."/>
            <person name="Ho S.Y.W."/>
            <person name="Juna F."/>
            <person name="Wang Z."/>
            <person name="Arab D.A."/>
            <person name="Cameron S.L."/>
            <person name="Walker J."/>
            <person name="Rentz D."/>
            <person name="Evans T.A."/>
            <person name="Lo N."/>
        </authorList>
    </citation>
    <scope>NUCLEOTIDE SEQUENCE</scope>
</reference>
<evidence type="ECO:0000256" key="11">
    <source>
        <dbReference type="ARBA" id="ARBA00023136"/>
    </source>
</evidence>
<evidence type="ECO:0000256" key="7">
    <source>
        <dbReference type="ARBA" id="ARBA00022781"/>
    </source>
</evidence>
<evidence type="ECO:0000256" key="12">
    <source>
        <dbReference type="RuleBase" id="RU003661"/>
    </source>
</evidence>
<keyword evidence="7 12" id="KW-0375">Hydrogen ion transport</keyword>
<gene>
    <name evidence="13" type="primary">atp8</name>
</gene>
<organism evidence="13">
    <name type="scientific">Arenivaga sp. B097</name>
    <dbReference type="NCBI Taxonomy" id="2093454"/>
    <lineage>
        <taxon>Eukaryota</taxon>
        <taxon>Metazoa</taxon>
        <taxon>Ecdysozoa</taxon>
        <taxon>Arthropoda</taxon>
        <taxon>Hexapoda</taxon>
        <taxon>Insecta</taxon>
        <taxon>Pterygota</taxon>
        <taxon>Neoptera</taxon>
        <taxon>Polyneoptera</taxon>
        <taxon>Dictyoptera</taxon>
        <taxon>Blattodea</taxon>
        <taxon>Corydioidea</taxon>
        <taxon>Corydiidae</taxon>
        <taxon>Arenivaga</taxon>
    </lineage>
</organism>